<name>A0A0F9QZJ3_9ZZZZ</name>
<reference evidence="1" key="1">
    <citation type="journal article" date="2015" name="Nature">
        <title>Complex archaea that bridge the gap between prokaryotes and eukaryotes.</title>
        <authorList>
            <person name="Spang A."/>
            <person name="Saw J.H."/>
            <person name="Jorgensen S.L."/>
            <person name="Zaremba-Niedzwiedzka K."/>
            <person name="Martijn J."/>
            <person name="Lind A.E."/>
            <person name="van Eijk R."/>
            <person name="Schleper C."/>
            <person name="Guy L."/>
            <person name="Ettema T.J."/>
        </authorList>
    </citation>
    <scope>NUCLEOTIDE SEQUENCE</scope>
</reference>
<gene>
    <name evidence="1" type="ORF">LCGC14_0657630</name>
</gene>
<comment type="caution">
    <text evidence="1">The sequence shown here is derived from an EMBL/GenBank/DDBJ whole genome shotgun (WGS) entry which is preliminary data.</text>
</comment>
<sequence>MSYNPNAAPKPEPRTFKNIGKCVANRIISLATAVAEGVMRELPDGEDAGAPYWDLRYEALDAVLDTGGAYTIRSGCKLFTKEGKIQDNTQRPFQIGKAYAALQIDVFPGDPTGEFDSWCAAHGQDTIGANPNAQDIVGNVFSLEKPGFDRDNDKDRNRFAAPLPTAELGAAFVFADEQNVIPTQAGSGGNEDGQQAPATANFVDILTNEDALAKVLTAIDGEPDDKLDDALLAAGVSHQFQINGESVMGAAVSLTLRHSLQVAGKLDVPASA</sequence>
<evidence type="ECO:0000313" key="1">
    <source>
        <dbReference type="EMBL" id="KKN47949.1"/>
    </source>
</evidence>
<organism evidence="1">
    <name type="scientific">marine sediment metagenome</name>
    <dbReference type="NCBI Taxonomy" id="412755"/>
    <lineage>
        <taxon>unclassified sequences</taxon>
        <taxon>metagenomes</taxon>
        <taxon>ecological metagenomes</taxon>
    </lineage>
</organism>
<proteinExistence type="predicted"/>
<dbReference type="EMBL" id="LAZR01001248">
    <property type="protein sequence ID" value="KKN47949.1"/>
    <property type="molecule type" value="Genomic_DNA"/>
</dbReference>
<dbReference type="AlphaFoldDB" id="A0A0F9QZJ3"/>
<accession>A0A0F9QZJ3</accession>
<protein>
    <submittedName>
        <fullName evidence="1">Uncharacterized protein</fullName>
    </submittedName>
</protein>